<dbReference type="SUPFAM" id="SSF53822">
    <property type="entry name" value="Periplasmic binding protein-like I"/>
    <property type="match status" value="1"/>
</dbReference>
<dbReference type="Pfam" id="PF13458">
    <property type="entry name" value="Peripla_BP_6"/>
    <property type="match status" value="1"/>
</dbReference>
<evidence type="ECO:0000313" key="5">
    <source>
        <dbReference type="EMBL" id="SDK35361.1"/>
    </source>
</evidence>
<evidence type="ECO:0000313" key="6">
    <source>
        <dbReference type="Proteomes" id="UP000198683"/>
    </source>
</evidence>
<keyword evidence="2 3" id="KW-0732">Signal</keyword>
<dbReference type="RefSeq" id="WP_176903082.1">
    <property type="nucleotide sequence ID" value="NZ_FNFB01000007.1"/>
</dbReference>
<feature type="domain" description="Leucine-binding protein" evidence="4">
    <location>
        <begin position="48"/>
        <end position="388"/>
    </location>
</feature>
<dbReference type="Gene3D" id="3.40.50.2300">
    <property type="match status" value="2"/>
</dbReference>
<dbReference type="Proteomes" id="UP000198683">
    <property type="component" value="Unassembled WGS sequence"/>
</dbReference>
<dbReference type="CDD" id="cd20014">
    <property type="entry name" value="PBP1_RPA0668_benzoate-like"/>
    <property type="match status" value="1"/>
</dbReference>
<comment type="similarity">
    <text evidence="1">Belongs to the leucine-binding protein family.</text>
</comment>
<name>A0A1G9B755_9ACTN</name>
<protein>
    <submittedName>
        <fullName evidence="5">Branched-chain amino acid transport system substrate-binding protein</fullName>
    </submittedName>
</protein>
<dbReference type="AlphaFoldDB" id="A0A1G9B755"/>
<dbReference type="InterPro" id="IPR051010">
    <property type="entry name" value="BCAA_transport"/>
</dbReference>
<sequence length="400" mass="41537">MPVLPVDPRRLRSGTTVLALAAAAALALSGCAGSSLDQSGGGQAGDAVKIGLLVPLSGVYAPLGEDMRNGFQLYLDQHGGKLGGRTTEVVTGDEGEGPQTGVPAAQKLVTQDQATAVVGVVNSATALGLRDFFHESKKPLLVANAGADDITAARKSEYVWRTSFSNGKVGAPLGAAVAKEVEGGVYLIAADYAAGREMVAGFRRTFEAAGGKVAGEEYTPFGKTQDFQPFLSAIRGTDAKAVYAFYAGAEAVSFVKQYRQFGLADSTPLYGAGFLTEGGVLDAQGDAAAGVKTALHYSSELDTPRNKEFVDAYRKAYDEAPTVYAVQAYDSAAVLDKALADAPGGTGEEVAKALAGVGPIDSPRGRWSFDADHDAQQKYYLREVRDSGGTMVNAVVSELS</sequence>
<evidence type="ECO:0000256" key="3">
    <source>
        <dbReference type="SAM" id="SignalP"/>
    </source>
</evidence>
<dbReference type="EMBL" id="FNFB01000007">
    <property type="protein sequence ID" value="SDK35361.1"/>
    <property type="molecule type" value="Genomic_DNA"/>
</dbReference>
<evidence type="ECO:0000256" key="1">
    <source>
        <dbReference type="ARBA" id="ARBA00010062"/>
    </source>
</evidence>
<feature type="chain" id="PRO_5038510278" evidence="3">
    <location>
        <begin position="33"/>
        <end position="400"/>
    </location>
</feature>
<organism evidence="5 6">
    <name type="scientific">Nonomuraea maritima</name>
    <dbReference type="NCBI Taxonomy" id="683260"/>
    <lineage>
        <taxon>Bacteria</taxon>
        <taxon>Bacillati</taxon>
        <taxon>Actinomycetota</taxon>
        <taxon>Actinomycetes</taxon>
        <taxon>Streptosporangiales</taxon>
        <taxon>Streptosporangiaceae</taxon>
        <taxon>Nonomuraea</taxon>
    </lineage>
</organism>
<dbReference type="STRING" id="683260.SAMN05421874_10747"/>
<reference evidence="5 6" key="1">
    <citation type="submission" date="2016-10" db="EMBL/GenBank/DDBJ databases">
        <authorList>
            <person name="de Groot N.N."/>
        </authorList>
    </citation>
    <scope>NUCLEOTIDE SEQUENCE [LARGE SCALE GENOMIC DNA]</scope>
    <source>
        <strain evidence="5 6">CGMCC 4.5681</strain>
    </source>
</reference>
<dbReference type="PANTHER" id="PTHR30483">
    <property type="entry name" value="LEUCINE-SPECIFIC-BINDING PROTEIN"/>
    <property type="match status" value="1"/>
</dbReference>
<keyword evidence="6" id="KW-1185">Reference proteome</keyword>
<gene>
    <name evidence="5" type="ORF">SAMN05421874_10747</name>
</gene>
<evidence type="ECO:0000256" key="2">
    <source>
        <dbReference type="ARBA" id="ARBA00022729"/>
    </source>
</evidence>
<dbReference type="PANTHER" id="PTHR30483:SF6">
    <property type="entry name" value="PERIPLASMIC BINDING PROTEIN OF ABC TRANSPORTER FOR NATURAL AMINO ACIDS"/>
    <property type="match status" value="1"/>
</dbReference>
<accession>A0A1G9B755</accession>
<evidence type="ECO:0000259" key="4">
    <source>
        <dbReference type="Pfam" id="PF13458"/>
    </source>
</evidence>
<proteinExistence type="inferred from homology"/>
<dbReference type="InterPro" id="IPR028082">
    <property type="entry name" value="Peripla_BP_I"/>
</dbReference>
<dbReference type="InterPro" id="IPR028081">
    <property type="entry name" value="Leu-bd"/>
</dbReference>
<feature type="signal peptide" evidence="3">
    <location>
        <begin position="1"/>
        <end position="32"/>
    </location>
</feature>